<dbReference type="InterPro" id="IPR006195">
    <property type="entry name" value="aa-tRNA-synth_II"/>
</dbReference>
<comment type="catalytic activity">
    <reaction evidence="10 12">
        <text>tRNA(Sec) + L-serine + ATP = L-seryl-tRNA(Sec) + AMP + diphosphate + H(+)</text>
        <dbReference type="Rhea" id="RHEA:42580"/>
        <dbReference type="Rhea" id="RHEA-COMP:9742"/>
        <dbReference type="Rhea" id="RHEA-COMP:10128"/>
        <dbReference type="ChEBI" id="CHEBI:15378"/>
        <dbReference type="ChEBI" id="CHEBI:30616"/>
        <dbReference type="ChEBI" id="CHEBI:33019"/>
        <dbReference type="ChEBI" id="CHEBI:33384"/>
        <dbReference type="ChEBI" id="CHEBI:78442"/>
        <dbReference type="ChEBI" id="CHEBI:78533"/>
        <dbReference type="ChEBI" id="CHEBI:456215"/>
        <dbReference type="EC" id="6.1.1.11"/>
    </reaction>
</comment>
<dbReference type="PIRSF" id="PIRSF001529">
    <property type="entry name" value="Ser-tRNA-synth_IIa"/>
    <property type="match status" value="1"/>
</dbReference>
<gene>
    <name evidence="12" type="primary">serS</name>
    <name evidence="17" type="ORF">UV11_C0024G0003</name>
</gene>
<dbReference type="GO" id="GO:0004828">
    <property type="term" value="F:serine-tRNA ligase activity"/>
    <property type="evidence" value="ECO:0007669"/>
    <property type="project" value="UniProtKB-UniRule"/>
</dbReference>
<dbReference type="SUPFAM" id="SSF55681">
    <property type="entry name" value="Class II aaRS and biotin synthetases"/>
    <property type="match status" value="1"/>
</dbReference>
<feature type="domain" description="Aminoacyl-transfer RNA synthetases class-II family profile" evidence="16">
    <location>
        <begin position="174"/>
        <end position="406"/>
    </location>
</feature>
<dbReference type="GO" id="GO:0016260">
    <property type="term" value="P:selenocysteine biosynthetic process"/>
    <property type="evidence" value="ECO:0007669"/>
    <property type="project" value="UniProtKB-UniRule"/>
</dbReference>
<reference evidence="17 18" key="1">
    <citation type="journal article" date="2015" name="Nature">
        <title>rRNA introns, odd ribosomes, and small enigmatic genomes across a large radiation of phyla.</title>
        <authorList>
            <person name="Brown C.T."/>
            <person name="Hug L.A."/>
            <person name="Thomas B.C."/>
            <person name="Sharon I."/>
            <person name="Castelle C.J."/>
            <person name="Singh A."/>
            <person name="Wilkins M.J."/>
            <person name="Williams K.H."/>
            <person name="Banfield J.F."/>
        </authorList>
    </citation>
    <scope>NUCLEOTIDE SEQUENCE [LARGE SCALE GENOMIC DNA]</scope>
</reference>
<evidence type="ECO:0000256" key="13">
    <source>
        <dbReference type="PIRSR" id="PIRSR001529-1"/>
    </source>
</evidence>
<evidence type="ECO:0000256" key="10">
    <source>
        <dbReference type="ARBA" id="ARBA00047929"/>
    </source>
</evidence>
<dbReference type="PRINTS" id="PR00981">
    <property type="entry name" value="TRNASYNTHSER"/>
</dbReference>
<keyword evidence="5 12" id="KW-0436">Ligase</keyword>
<dbReference type="AlphaFoldDB" id="A0A0G0ZDJ2"/>
<dbReference type="EMBL" id="LCDF01000024">
    <property type="protein sequence ID" value="KKS46759.1"/>
    <property type="molecule type" value="Genomic_DNA"/>
</dbReference>
<keyword evidence="6 12" id="KW-0547">Nucleotide-binding</keyword>
<feature type="binding site" evidence="12">
    <location>
        <position position="381"/>
    </location>
    <ligand>
        <name>L-serine</name>
        <dbReference type="ChEBI" id="CHEBI:33384"/>
    </ligand>
</feature>
<dbReference type="GO" id="GO:0005524">
    <property type="term" value="F:ATP binding"/>
    <property type="evidence" value="ECO:0007669"/>
    <property type="project" value="UniProtKB-UniRule"/>
</dbReference>
<protein>
    <recommendedName>
        <fullName evidence="12">Serine--tRNA ligase</fullName>
        <ecNumber evidence="12">6.1.1.11</ecNumber>
    </recommendedName>
    <alternativeName>
        <fullName evidence="12">Seryl-tRNA synthetase</fullName>
        <shortName evidence="12">SerRS</shortName>
    </alternativeName>
    <alternativeName>
        <fullName evidence="12">Seryl-tRNA(Ser/Sec) synthetase</fullName>
    </alternativeName>
</protein>
<dbReference type="CDD" id="cd00770">
    <property type="entry name" value="SerRS_core"/>
    <property type="match status" value="1"/>
</dbReference>
<comment type="caution">
    <text evidence="17">The sequence shown here is derived from an EMBL/GenBank/DDBJ whole genome shotgun (WGS) entry which is preliminary data.</text>
</comment>
<evidence type="ECO:0000256" key="3">
    <source>
        <dbReference type="ARBA" id="ARBA00010728"/>
    </source>
</evidence>
<dbReference type="PANTHER" id="PTHR43697">
    <property type="entry name" value="SERYL-TRNA SYNTHETASE"/>
    <property type="match status" value="1"/>
</dbReference>
<feature type="binding site" evidence="13">
    <location>
        <position position="257"/>
    </location>
    <ligand>
        <name>L-serine</name>
        <dbReference type="ChEBI" id="CHEBI:33384"/>
    </ligand>
</feature>
<dbReference type="Pfam" id="PF02403">
    <property type="entry name" value="Seryl_tRNA_N"/>
    <property type="match status" value="1"/>
</dbReference>
<feature type="binding site" evidence="14">
    <location>
        <begin position="273"/>
        <end position="276"/>
    </location>
    <ligand>
        <name>ATP</name>
        <dbReference type="ChEBI" id="CHEBI:30616"/>
    </ligand>
</feature>
<dbReference type="UniPathway" id="UPA00906">
    <property type="reaction ID" value="UER00895"/>
</dbReference>
<evidence type="ECO:0000256" key="8">
    <source>
        <dbReference type="ARBA" id="ARBA00022917"/>
    </source>
</evidence>
<evidence type="ECO:0000313" key="18">
    <source>
        <dbReference type="Proteomes" id="UP000034036"/>
    </source>
</evidence>
<comment type="function">
    <text evidence="12">Catalyzes the attachment of serine to tRNA(Ser). Is also able to aminoacylate tRNA(Sec) with serine, to form the misacylated tRNA L-seryl-tRNA(Sec), which will be further converted into selenocysteinyl-tRNA(Sec).</text>
</comment>
<evidence type="ECO:0000259" key="16">
    <source>
        <dbReference type="PROSITE" id="PS50862"/>
    </source>
</evidence>
<evidence type="ECO:0000256" key="6">
    <source>
        <dbReference type="ARBA" id="ARBA00022741"/>
    </source>
</evidence>
<dbReference type="InterPro" id="IPR015866">
    <property type="entry name" value="Ser-tRNA-synth_1_N"/>
</dbReference>
<dbReference type="SUPFAM" id="SSF46589">
    <property type="entry name" value="tRNA-binding arm"/>
    <property type="match status" value="1"/>
</dbReference>
<feature type="binding site" evidence="12">
    <location>
        <position position="273"/>
    </location>
    <ligand>
        <name>ATP</name>
        <dbReference type="ChEBI" id="CHEBI:30616"/>
    </ligand>
</feature>
<evidence type="ECO:0000256" key="2">
    <source>
        <dbReference type="ARBA" id="ARBA00005045"/>
    </source>
</evidence>
<evidence type="ECO:0000256" key="9">
    <source>
        <dbReference type="ARBA" id="ARBA00023146"/>
    </source>
</evidence>
<dbReference type="STRING" id="1618659.UV11_C0024G0003"/>
<comment type="catalytic activity">
    <reaction evidence="11 12">
        <text>tRNA(Ser) + L-serine + ATP = L-seryl-tRNA(Ser) + AMP + diphosphate + H(+)</text>
        <dbReference type="Rhea" id="RHEA:12292"/>
        <dbReference type="Rhea" id="RHEA-COMP:9669"/>
        <dbReference type="Rhea" id="RHEA-COMP:9703"/>
        <dbReference type="ChEBI" id="CHEBI:15378"/>
        <dbReference type="ChEBI" id="CHEBI:30616"/>
        <dbReference type="ChEBI" id="CHEBI:33019"/>
        <dbReference type="ChEBI" id="CHEBI:33384"/>
        <dbReference type="ChEBI" id="CHEBI:78442"/>
        <dbReference type="ChEBI" id="CHEBI:78533"/>
        <dbReference type="ChEBI" id="CHEBI:456215"/>
        <dbReference type="EC" id="6.1.1.11"/>
    </reaction>
</comment>
<dbReference type="Gene3D" id="3.30.930.10">
    <property type="entry name" value="Bira Bifunctional Protein, Domain 2"/>
    <property type="match status" value="1"/>
</dbReference>
<dbReference type="InterPro" id="IPR002317">
    <property type="entry name" value="Ser-tRNA-ligase_type_1"/>
</dbReference>
<keyword evidence="4 12" id="KW-0963">Cytoplasm</keyword>
<evidence type="ECO:0000256" key="1">
    <source>
        <dbReference type="ARBA" id="ARBA00004496"/>
    </source>
</evidence>
<feature type="binding site" evidence="12 14">
    <location>
        <begin position="346"/>
        <end position="349"/>
    </location>
    <ligand>
        <name>ATP</name>
        <dbReference type="ChEBI" id="CHEBI:30616"/>
    </ligand>
</feature>
<evidence type="ECO:0000256" key="15">
    <source>
        <dbReference type="SAM" id="Coils"/>
    </source>
</evidence>
<dbReference type="Proteomes" id="UP000034036">
    <property type="component" value="Unassembled WGS sequence"/>
</dbReference>
<dbReference type="PATRIC" id="fig|1618659.3.peg.753"/>
<keyword evidence="15" id="KW-0175">Coiled coil</keyword>
<dbReference type="InterPro" id="IPR002314">
    <property type="entry name" value="aa-tRNA-synt_IIb"/>
</dbReference>
<feature type="binding site" evidence="13">
    <location>
        <position position="379"/>
    </location>
    <ligand>
        <name>L-serine</name>
        <dbReference type="ChEBI" id="CHEBI:33384"/>
    </ligand>
</feature>
<dbReference type="InterPro" id="IPR010978">
    <property type="entry name" value="tRNA-bd_arm"/>
</dbReference>
<dbReference type="GO" id="GO:0006434">
    <property type="term" value="P:seryl-tRNA aminoacylation"/>
    <property type="evidence" value="ECO:0007669"/>
    <property type="project" value="UniProtKB-UniRule"/>
</dbReference>
<feature type="coiled-coil region" evidence="15">
    <location>
        <begin position="30"/>
        <end position="93"/>
    </location>
</feature>
<feature type="site" description="Important for serine binding" evidence="13">
    <location>
        <position position="381"/>
    </location>
</feature>
<evidence type="ECO:0000256" key="7">
    <source>
        <dbReference type="ARBA" id="ARBA00022840"/>
    </source>
</evidence>
<comment type="subcellular location">
    <subcellularLocation>
        <location evidence="1 12">Cytoplasm</location>
    </subcellularLocation>
</comment>
<evidence type="ECO:0000256" key="12">
    <source>
        <dbReference type="HAMAP-Rule" id="MF_00176"/>
    </source>
</evidence>
<feature type="binding site" evidence="13">
    <location>
        <position position="226"/>
    </location>
    <ligand>
        <name>L-serine</name>
        <dbReference type="ChEBI" id="CHEBI:33384"/>
    </ligand>
</feature>
<evidence type="ECO:0000256" key="14">
    <source>
        <dbReference type="PIRSR" id="PIRSR001529-2"/>
    </source>
</evidence>
<comment type="pathway">
    <text evidence="2 12">Aminoacyl-tRNA biosynthesis; selenocysteinyl-tRNA(Sec) biosynthesis; L-seryl-tRNA(Sec) from L-serine and tRNA(Sec): step 1/1.</text>
</comment>
<accession>A0A0G0ZDJ2</accession>
<feature type="binding site" evidence="12 14">
    <location>
        <begin position="257"/>
        <end position="259"/>
    </location>
    <ligand>
        <name>ATP</name>
        <dbReference type="ChEBI" id="CHEBI:30616"/>
    </ligand>
</feature>
<comment type="subunit">
    <text evidence="12">Homodimer. The tRNA molecule binds across the dimer.</text>
</comment>
<comment type="similarity">
    <text evidence="3 12">Belongs to the class-II aminoacyl-tRNA synthetase family. Type-1 seryl-tRNA synthetase subfamily.</text>
</comment>
<evidence type="ECO:0000256" key="5">
    <source>
        <dbReference type="ARBA" id="ARBA00022598"/>
    </source>
</evidence>
<feature type="binding site" evidence="12 13">
    <location>
        <position position="280"/>
    </location>
    <ligand>
        <name>L-serine</name>
        <dbReference type="ChEBI" id="CHEBI:33384"/>
    </ligand>
</feature>
<keyword evidence="8 12" id="KW-0648">Protein biosynthesis</keyword>
<comment type="domain">
    <text evidence="12">Consists of two distinct domains, a catalytic core and a N-terminal extension that is involved in tRNA binding.</text>
</comment>
<dbReference type="InterPro" id="IPR042103">
    <property type="entry name" value="SerRS_1_N_sf"/>
</dbReference>
<dbReference type="PROSITE" id="PS50862">
    <property type="entry name" value="AA_TRNA_LIGASE_II"/>
    <property type="match status" value="1"/>
</dbReference>
<feature type="binding site" evidence="12">
    <location>
        <begin position="226"/>
        <end position="228"/>
    </location>
    <ligand>
        <name>L-serine</name>
        <dbReference type="ChEBI" id="CHEBI:33384"/>
    </ligand>
</feature>
<keyword evidence="9 12" id="KW-0030">Aminoacyl-tRNA synthetase</keyword>
<dbReference type="HAMAP" id="MF_00176">
    <property type="entry name" value="Ser_tRNA_synth_type1"/>
    <property type="match status" value="1"/>
</dbReference>
<name>A0A0G0ZDJ2_9BACT</name>
<evidence type="ECO:0000313" key="17">
    <source>
        <dbReference type="EMBL" id="KKS46759.1"/>
    </source>
</evidence>
<dbReference type="InterPro" id="IPR033729">
    <property type="entry name" value="SerRS_core"/>
</dbReference>
<sequence>MLDIKFVRENKEIVAEALRKRRSKFDLNRLLRLDVEKRRLLGEVEAARAEQNKTSESIRSLTGEERALVLSKMKTLKEELSANEEQLKKTEHDFNRLIRTLPNIPDPAVPEGDSEDDNVEIRKVGDSPKFNFTARDYMTLLTENDLIDFERGVKVSGFRGYFLKNEAVLLSMGLWQFAMDFLVKKGFTPFAAPALIREDIYIGSGKLPLFKDDLYATDDDLYLSSTAEVPMMGYHSDEILNESELPKKFVAISSCYRREAGAHGKDTRGLFRVHEFMKIEQVVLCKAEYQESVKWHEELTQYSEDMLKALGIPYRVVINSTGDLPFAAVKMYDIESWVPSENRYRESHSSSIIRDFQTRRLNIRYRGEDGKVRFAHSLNNTAIATPRILHSLLEIYQNADGSITVPEALRKFVGKEVIGPRK</sequence>
<dbReference type="EC" id="6.1.1.11" evidence="12"/>
<dbReference type="NCBIfam" id="TIGR00414">
    <property type="entry name" value="serS"/>
    <property type="match status" value="1"/>
</dbReference>
<dbReference type="InterPro" id="IPR045864">
    <property type="entry name" value="aa-tRNA-synth_II/BPL/LPL"/>
</dbReference>
<dbReference type="PANTHER" id="PTHR43697:SF1">
    <property type="entry name" value="SERINE--TRNA LIGASE"/>
    <property type="match status" value="1"/>
</dbReference>
<proteinExistence type="inferred from homology"/>
<organism evidence="17 18">
    <name type="scientific">Candidatus Giovannonibacteria bacterium GW2011_GWF2_42_19</name>
    <dbReference type="NCBI Taxonomy" id="1618659"/>
    <lineage>
        <taxon>Bacteria</taxon>
        <taxon>Candidatus Giovannoniibacteriota</taxon>
    </lineage>
</organism>
<evidence type="ECO:0000256" key="11">
    <source>
        <dbReference type="ARBA" id="ARBA00048823"/>
    </source>
</evidence>
<dbReference type="GO" id="GO:0005737">
    <property type="term" value="C:cytoplasm"/>
    <property type="evidence" value="ECO:0007669"/>
    <property type="project" value="UniProtKB-SubCell"/>
</dbReference>
<evidence type="ECO:0000256" key="4">
    <source>
        <dbReference type="ARBA" id="ARBA00022490"/>
    </source>
</evidence>
<keyword evidence="7 12" id="KW-0067">ATP-binding</keyword>
<dbReference type="Gene3D" id="1.10.287.40">
    <property type="entry name" value="Serine-tRNA synthetase, tRNA binding domain"/>
    <property type="match status" value="1"/>
</dbReference>
<dbReference type="Pfam" id="PF00587">
    <property type="entry name" value="tRNA-synt_2b"/>
    <property type="match status" value="1"/>
</dbReference>